<comment type="caution">
    <text evidence="3">The sequence shown here is derived from an EMBL/GenBank/DDBJ whole genome shotgun (WGS) entry which is preliminary data.</text>
</comment>
<dbReference type="RefSeq" id="WP_035255160.1">
    <property type="nucleotide sequence ID" value="NZ_JFKE01000001.1"/>
</dbReference>
<dbReference type="GO" id="GO:0080120">
    <property type="term" value="P:CAAX-box protein maturation"/>
    <property type="evidence" value="ECO:0007669"/>
    <property type="project" value="UniProtKB-ARBA"/>
</dbReference>
<evidence type="ECO:0000259" key="2">
    <source>
        <dbReference type="Pfam" id="PF02517"/>
    </source>
</evidence>
<keyword evidence="1" id="KW-0812">Transmembrane</keyword>
<keyword evidence="1" id="KW-0472">Membrane</keyword>
<organism evidence="3 4">
    <name type="scientific">Actibacterium mucosum KCTC 23349</name>
    <dbReference type="NCBI Taxonomy" id="1454373"/>
    <lineage>
        <taxon>Bacteria</taxon>
        <taxon>Pseudomonadati</taxon>
        <taxon>Pseudomonadota</taxon>
        <taxon>Alphaproteobacteria</taxon>
        <taxon>Rhodobacterales</taxon>
        <taxon>Roseobacteraceae</taxon>
        <taxon>Actibacterium</taxon>
    </lineage>
</organism>
<keyword evidence="4" id="KW-1185">Reference proteome</keyword>
<feature type="transmembrane region" description="Helical" evidence="1">
    <location>
        <begin position="135"/>
        <end position="153"/>
    </location>
</feature>
<sequence length="290" mass="31625">MHNSNFDSFLAPARAYPQVWRLLLGLVVLMTVTIGVLVILFYAISKFSDPAWIRGVFNGTDQQSPESSLVLLGTFIPMAAAAILAAAVHRRGLRSLLGGWAVTWRDFARAMTMLVPLYAVYMGLGFVMFDAEPNLAPGVWLSLLPLALLLLFIQISAEELVFRGYLMQQLAARFSARVVWMGLPAVGFALLHYDPEAQSLAWGIIAVTFVFALIAADLTERTGNLGAALALHFTNNIVAILLFGIKGSLSGLALYVTPFSISEAGPIMTALVLDTVAMMITWRVLRSRFS</sequence>
<dbReference type="Proteomes" id="UP000026249">
    <property type="component" value="Unassembled WGS sequence"/>
</dbReference>
<feature type="transmembrane region" description="Helical" evidence="1">
    <location>
        <begin position="199"/>
        <end position="218"/>
    </location>
</feature>
<feature type="transmembrane region" description="Helical" evidence="1">
    <location>
        <begin position="110"/>
        <end position="129"/>
    </location>
</feature>
<dbReference type="GO" id="GO:0004175">
    <property type="term" value="F:endopeptidase activity"/>
    <property type="evidence" value="ECO:0007669"/>
    <property type="project" value="UniProtKB-ARBA"/>
</dbReference>
<dbReference type="Pfam" id="PF02517">
    <property type="entry name" value="Rce1-like"/>
    <property type="match status" value="1"/>
</dbReference>
<feature type="transmembrane region" description="Helical" evidence="1">
    <location>
        <begin position="174"/>
        <end position="193"/>
    </location>
</feature>
<dbReference type="OrthoDB" id="7171777at2"/>
<feature type="transmembrane region" description="Helical" evidence="1">
    <location>
        <begin position="225"/>
        <end position="245"/>
    </location>
</feature>
<proteinExistence type="predicted"/>
<reference evidence="3 4" key="1">
    <citation type="submission" date="2014-03" db="EMBL/GenBank/DDBJ databases">
        <title>Draft Genome Sequence of Actibacterium mucosum KCTC 23349, a Marine Alphaproteobacterium with Complex Ionic Requirements Isolated from Mediterranean Seawater at Malvarrosa Beach, Valencia, Spain.</title>
        <authorList>
            <person name="Arahal D.R."/>
            <person name="Shao Z."/>
            <person name="Lai Q."/>
            <person name="Pujalte M.J."/>
        </authorList>
    </citation>
    <scope>NUCLEOTIDE SEQUENCE [LARGE SCALE GENOMIC DNA]</scope>
    <source>
        <strain evidence="3 4">KCTC 23349</strain>
    </source>
</reference>
<feature type="transmembrane region" description="Helical" evidence="1">
    <location>
        <begin position="20"/>
        <end position="44"/>
    </location>
</feature>
<dbReference type="InterPro" id="IPR003675">
    <property type="entry name" value="Rce1/LyrA-like_dom"/>
</dbReference>
<evidence type="ECO:0000313" key="3">
    <source>
        <dbReference type="EMBL" id="KAJ56992.1"/>
    </source>
</evidence>
<dbReference type="STRING" id="1454373.ACMU_00430"/>
<accession>A0A037ZQ84</accession>
<feature type="domain" description="CAAX prenyl protease 2/Lysostaphin resistance protein A-like" evidence="2">
    <location>
        <begin position="142"/>
        <end position="238"/>
    </location>
</feature>
<protein>
    <recommendedName>
        <fullName evidence="2">CAAX prenyl protease 2/Lysostaphin resistance protein A-like domain-containing protein</fullName>
    </recommendedName>
</protein>
<name>A0A037ZQ84_9RHOB</name>
<evidence type="ECO:0000256" key="1">
    <source>
        <dbReference type="SAM" id="Phobius"/>
    </source>
</evidence>
<dbReference type="AlphaFoldDB" id="A0A037ZQ84"/>
<feature type="transmembrane region" description="Helical" evidence="1">
    <location>
        <begin position="69"/>
        <end position="89"/>
    </location>
</feature>
<feature type="transmembrane region" description="Helical" evidence="1">
    <location>
        <begin position="265"/>
        <end position="285"/>
    </location>
</feature>
<gene>
    <name evidence="3" type="ORF">ACMU_00430</name>
</gene>
<evidence type="ECO:0000313" key="4">
    <source>
        <dbReference type="Proteomes" id="UP000026249"/>
    </source>
</evidence>
<dbReference type="EMBL" id="JFKE01000001">
    <property type="protein sequence ID" value="KAJ56992.1"/>
    <property type="molecule type" value="Genomic_DNA"/>
</dbReference>
<keyword evidence="1" id="KW-1133">Transmembrane helix</keyword>